<dbReference type="STRING" id="870435.A0A0C3NRE8"/>
<name>A0A0C3NRE8_PISTI</name>
<dbReference type="InParanoid" id="A0A0C3NRE8"/>
<reference evidence="1 2" key="1">
    <citation type="submission" date="2014-04" db="EMBL/GenBank/DDBJ databases">
        <authorList>
            <consortium name="DOE Joint Genome Institute"/>
            <person name="Kuo A."/>
            <person name="Kohler A."/>
            <person name="Costa M.D."/>
            <person name="Nagy L.G."/>
            <person name="Floudas D."/>
            <person name="Copeland A."/>
            <person name="Barry K.W."/>
            <person name="Cichocki N."/>
            <person name="Veneault-Fourrey C."/>
            <person name="LaButti K."/>
            <person name="Lindquist E.A."/>
            <person name="Lipzen A."/>
            <person name="Lundell T."/>
            <person name="Morin E."/>
            <person name="Murat C."/>
            <person name="Sun H."/>
            <person name="Tunlid A."/>
            <person name="Henrissat B."/>
            <person name="Grigoriev I.V."/>
            <person name="Hibbett D.S."/>
            <person name="Martin F."/>
            <person name="Nordberg H.P."/>
            <person name="Cantor M.N."/>
            <person name="Hua S.X."/>
        </authorList>
    </citation>
    <scope>NUCLEOTIDE SEQUENCE [LARGE SCALE GENOMIC DNA]</scope>
    <source>
        <strain evidence="1 2">Marx 270</strain>
    </source>
</reference>
<protein>
    <recommendedName>
        <fullName evidence="3">Myb/SANT-like domain-containing protein</fullName>
    </recommendedName>
</protein>
<evidence type="ECO:0000313" key="1">
    <source>
        <dbReference type="EMBL" id="KIO03435.1"/>
    </source>
</evidence>
<sequence>MMDSEPLEPFLPIIAALAMLVGESCLELVTEDMPSDKDRANWTEEEKEALVAFLVDEKIAGKMGDGSFKSTTWSAAAAHINKKFPKQKAPV</sequence>
<evidence type="ECO:0000313" key="2">
    <source>
        <dbReference type="Proteomes" id="UP000054217"/>
    </source>
</evidence>
<dbReference type="HOGENOM" id="CLU_2427927_0_0_1"/>
<dbReference type="OrthoDB" id="2619394at2759"/>
<dbReference type="Proteomes" id="UP000054217">
    <property type="component" value="Unassembled WGS sequence"/>
</dbReference>
<dbReference type="AlphaFoldDB" id="A0A0C3NRE8"/>
<gene>
    <name evidence="1" type="ORF">M404DRAFT_27067</name>
</gene>
<proteinExistence type="predicted"/>
<evidence type="ECO:0008006" key="3">
    <source>
        <dbReference type="Google" id="ProtNLM"/>
    </source>
</evidence>
<keyword evidence="2" id="KW-1185">Reference proteome</keyword>
<accession>A0A0C3NRE8</accession>
<reference evidence="2" key="2">
    <citation type="submission" date="2015-01" db="EMBL/GenBank/DDBJ databases">
        <title>Evolutionary Origins and Diversification of the Mycorrhizal Mutualists.</title>
        <authorList>
            <consortium name="DOE Joint Genome Institute"/>
            <consortium name="Mycorrhizal Genomics Consortium"/>
            <person name="Kohler A."/>
            <person name="Kuo A."/>
            <person name="Nagy L.G."/>
            <person name="Floudas D."/>
            <person name="Copeland A."/>
            <person name="Barry K.W."/>
            <person name="Cichocki N."/>
            <person name="Veneault-Fourrey C."/>
            <person name="LaButti K."/>
            <person name="Lindquist E.A."/>
            <person name="Lipzen A."/>
            <person name="Lundell T."/>
            <person name="Morin E."/>
            <person name="Murat C."/>
            <person name="Riley R."/>
            <person name="Ohm R."/>
            <person name="Sun H."/>
            <person name="Tunlid A."/>
            <person name="Henrissat B."/>
            <person name="Grigoriev I.V."/>
            <person name="Hibbett D.S."/>
            <person name="Martin F."/>
        </authorList>
    </citation>
    <scope>NUCLEOTIDE SEQUENCE [LARGE SCALE GENOMIC DNA]</scope>
    <source>
        <strain evidence="2">Marx 270</strain>
    </source>
</reference>
<dbReference type="EMBL" id="KN831976">
    <property type="protein sequence ID" value="KIO03435.1"/>
    <property type="molecule type" value="Genomic_DNA"/>
</dbReference>
<organism evidence="1 2">
    <name type="scientific">Pisolithus tinctorius Marx 270</name>
    <dbReference type="NCBI Taxonomy" id="870435"/>
    <lineage>
        <taxon>Eukaryota</taxon>
        <taxon>Fungi</taxon>
        <taxon>Dikarya</taxon>
        <taxon>Basidiomycota</taxon>
        <taxon>Agaricomycotina</taxon>
        <taxon>Agaricomycetes</taxon>
        <taxon>Agaricomycetidae</taxon>
        <taxon>Boletales</taxon>
        <taxon>Sclerodermatineae</taxon>
        <taxon>Pisolithaceae</taxon>
        <taxon>Pisolithus</taxon>
    </lineage>
</organism>